<dbReference type="Gene3D" id="1.10.150.40">
    <property type="entry name" value="Barrier-to-autointegration factor, BAF"/>
    <property type="match status" value="1"/>
</dbReference>
<reference evidence="5" key="1">
    <citation type="submission" date="2016-06" db="UniProtKB">
        <authorList>
            <consortium name="WormBaseParasite"/>
        </authorList>
    </citation>
    <scope>IDENTIFICATION</scope>
</reference>
<dbReference type="STRING" id="387005.A0A183HGV2"/>
<dbReference type="GO" id="GO:0005634">
    <property type="term" value="C:nucleus"/>
    <property type="evidence" value="ECO:0007669"/>
    <property type="project" value="UniProtKB-SubCell"/>
</dbReference>
<sequence length="42" mass="4501">MSTTSVKHREFVSEPMGEKEVTAVAGIGPTYGEKLSKAGFDK</sequence>
<dbReference type="InterPro" id="IPR004122">
    <property type="entry name" value="BAF_prot"/>
</dbReference>
<evidence type="ECO:0000256" key="1">
    <source>
        <dbReference type="ARBA" id="ARBA00004123"/>
    </source>
</evidence>
<dbReference type="GO" id="GO:0000793">
    <property type="term" value="C:condensed chromosome"/>
    <property type="evidence" value="ECO:0007669"/>
    <property type="project" value="TreeGrafter"/>
</dbReference>
<dbReference type="PANTHER" id="PTHR47507:SF6">
    <property type="entry name" value="BARRIER-TO-AUTOINTEGRATION FACTOR"/>
    <property type="match status" value="1"/>
</dbReference>
<dbReference type="GO" id="GO:0003677">
    <property type="term" value="F:DNA binding"/>
    <property type="evidence" value="ECO:0007669"/>
    <property type="project" value="InterPro"/>
</dbReference>
<dbReference type="Pfam" id="PF02961">
    <property type="entry name" value="SAM_BAF"/>
    <property type="match status" value="1"/>
</dbReference>
<evidence type="ECO:0000313" key="4">
    <source>
        <dbReference type="Proteomes" id="UP000267606"/>
    </source>
</evidence>
<dbReference type="GO" id="GO:0051276">
    <property type="term" value="P:chromosome organization"/>
    <property type="evidence" value="ECO:0007669"/>
    <property type="project" value="TreeGrafter"/>
</dbReference>
<organism evidence="5">
    <name type="scientific">Onchocerca flexuosa</name>
    <dbReference type="NCBI Taxonomy" id="387005"/>
    <lineage>
        <taxon>Eukaryota</taxon>
        <taxon>Metazoa</taxon>
        <taxon>Ecdysozoa</taxon>
        <taxon>Nematoda</taxon>
        <taxon>Chromadorea</taxon>
        <taxon>Rhabditida</taxon>
        <taxon>Spirurina</taxon>
        <taxon>Spiruromorpha</taxon>
        <taxon>Filarioidea</taxon>
        <taxon>Onchocercidae</taxon>
        <taxon>Onchocerca</taxon>
    </lineage>
</organism>
<gene>
    <name evidence="3" type="ORF">OFLC_LOCUS6718</name>
</gene>
<evidence type="ECO:0000256" key="2">
    <source>
        <dbReference type="ARBA" id="ARBA00023242"/>
    </source>
</evidence>
<accession>A0A183HGV2</accession>
<reference evidence="3 4" key="2">
    <citation type="submission" date="2018-11" db="EMBL/GenBank/DDBJ databases">
        <authorList>
            <consortium name="Pathogen Informatics"/>
        </authorList>
    </citation>
    <scope>NUCLEOTIDE SEQUENCE [LARGE SCALE GENOMIC DNA]</scope>
</reference>
<protein>
    <submittedName>
        <fullName evidence="5">Barrier to autointegration factor</fullName>
    </submittedName>
</protein>
<dbReference type="AlphaFoldDB" id="A0A183HGV2"/>
<dbReference type="SUPFAM" id="SSF47798">
    <property type="entry name" value="Barrier-to-autointegration factor, BAF"/>
    <property type="match status" value="1"/>
</dbReference>
<keyword evidence="4" id="KW-1185">Reference proteome</keyword>
<evidence type="ECO:0000313" key="3">
    <source>
        <dbReference type="EMBL" id="VDO47656.1"/>
    </source>
</evidence>
<keyword evidence="2" id="KW-0539">Nucleus</keyword>
<dbReference type="InterPro" id="IPR036617">
    <property type="entry name" value="BAF_sf"/>
</dbReference>
<comment type="subcellular location">
    <subcellularLocation>
        <location evidence="1">Nucleus</location>
    </subcellularLocation>
</comment>
<dbReference type="WBParaSite" id="OFLC_0000671301-mRNA-1">
    <property type="protein sequence ID" value="OFLC_0000671301-mRNA-1"/>
    <property type="gene ID" value="OFLC_0000671301"/>
</dbReference>
<dbReference type="InterPro" id="IPR051387">
    <property type="entry name" value="BAF"/>
</dbReference>
<dbReference type="SMART" id="SM01023">
    <property type="entry name" value="BAF"/>
    <property type="match status" value="1"/>
</dbReference>
<name>A0A183HGV2_9BILA</name>
<dbReference type="Proteomes" id="UP000267606">
    <property type="component" value="Unassembled WGS sequence"/>
</dbReference>
<evidence type="ECO:0000313" key="5">
    <source>
        <dbReference type="WBParaSite" id="OFLC_0000671301-mRNA-1"/>
    </source>
</evidence>
<proteinExistence type="predicted"/>
<dbReference type="EMBL" id="UZAJ01006556">
    <property type="protein sequence ID" value="VDO47656.1"/>
    <property type="molecule type" value="Genomic_DNA"/>
</dbReference>
<dbReference type="PANTHER" id="PTHR47507">
    <property type="entry name" value="BARRIER TO AUTOINTEGRATION FACTOR 2"/>
    <property type="match status" value="1"/>
</dbReference>